<sequence length="115" mass="11949">MLKLVAVSVLVLVVVMEAEASCRHFCKNPLGPPGAQYCCDDGSGVGEFEAEGVLIAQSALDRVHSVDHLQSCAPMTASVLAVPISVVLTPASNTTLVCLRTDAQHLNPALHASPS</sequence>
<keyword evidence="1" id="KW-0732">Signal</keyword>
<keyword evidence="3" id="KW-1185">Reference proteome</keyword>
<protein>
    <submittedName>
        <fullName evidence="2">Uncharacterized protein</fullName>
    </submittedName>
</protein>
<proteinExistence type="predicted"/>
<dbReference type="EMBL" id="JACEEZ010004741">
    <property type="protein sequence ID" value="KAG0726199.1"/>
    <property type="molecule type" value="Genomic_DNA"/>
</dbReference>
<evidence type="ECO:0000313" key="2">
    <source>
        <dbReference type="EMBL" id="KAG0726199.1"/>
    </source>
</evidence>
<feature type="signal peptide" evidence="1">
    <location>
        <begin position="1"/>
        <end position="20"/>
    </location>
</feature>
<accession>A0A8J5CYT7</accession>
<gene>
    <name evidence="2" type="ORF">GWK47_037093</name>
</gene>
<organism evidence="2 3">
    <name type="scientific">Chionoecetes opilio</name>
    <name type="common">Atlantic snow crab</name>
    <name type="synonym">Cancer opilio</name>
    <dbReference type="NCBI Taxonomy" id="41210"/>
    <lineage>
        <taxon>Eukaryota</taxon>
        <taxon>Metazoa</taxon>
        <taxon>Ecdysozoa</taxon>
        <taxon>Arthropoda</taxon>
        <taxon>Crustacea</taxon>
        <taxon>Multicrustacea</taxon>
        <taxon>Malacostraca</taxon>
        <taxon>Eumalacostraca</taxon>
        <taxon>Eucarida</taxon>
        <taxon>Decapoda</taxon>
        <taxon>Pleocyemata</taxon>
        <taxon>Brachyura</taxon>
        <taxon>Eubrachyura</taxon>
        <taxon>Majoidea</taxon>
        <taxon>Majidae</taxon>
        <taxon>Chionoecetes</taxon>
    </lineage>
</organism>
<comment type="caution">
    <text evidence="2">The sequence shown here is derived from an EMBL/GenBank/DDBJ whole genome shotgun (WGS) entry which is preliminary data.</text>
</comment>
<dbReference type="Proteomes" id="UP000770661">
    <property type="component" value="Unassembled WGS sequence"/>
</dbReference>
<dbReference type="AlphaFoldDB" id="A0A8J5CYT7"/>
<evidence type="ECO:0000313" key="3">
    <source>
        <dbReference type="Proteomes" id="UP000770661"/>
    </source>
</evidence>
<name>A0A8J5CYT7_CHIOP</name>
<evidence type="ECO:0000256" key="1">
    <source>
        <dbReference type="SAM" id="SignalP"/>
    </source>
</evidence>
<reference evidence="2" key="1">
    <citation type="submission" date="2020-07" db="EMBL/GenBank/DDBJ databases">
        <title>The High-quality genome of the commercially important snow crab, Chionoecetes opilio.</title>
        <authorList>
            <person name="Jeong J.-H."/>
            <person name="Ryu S."/>
        </authorList>
    </citation>
    <scope>NUCLEOTIDE SEQUENCE</scope>
    <source>
        <strain evidence="2">MADBK_172401_WGS</strain>
        <tissue evidence="2">Digestive gland</tissue>
    </source>
</reference>
<feature type="chain" id="PRO_5035212086" evidence="1">
    <location>
        <begin position="21"/>
        <end position="115"/>
    </location>
</feature>